<organism evidence="1">
    <name type="scientific">freshwater metagenome</name>
    <dbReference type="NCBI Taxonomy" id="449393"/>
    <lineage>
        <taxon>unclassified sequences</taxon>
        <taxon>metagenomes</taxon>
        <taxon>ecological metagenomes</taxon>
    </lineage>
</organism>
<reference evidence="1" key="1">
    <citation type="submission" date="2020-05" db="EMBL/GenBank/DDBJ databases">
        <authorList>
            <person name="Chiriac C."/>
            <person name="Salcher M."/>
            <person name="Ghai R."/>
            <person name="Kavagutti S V."/>
        </authorList>
    </citation>
    <scope>NUCLEOTIDE SEQUENCE</scope>
</reference>
<accession>A0A6J6AYU8</accession>
<protein>
    <submittedName>
        <fullName evidence="1">Unannotated protein</fullName>
    </submittedName>
</protein>
<name>A0A6J6AYU8_9ZZZZ</name>
<dbReference type="AlphaFoldDB" id="A0A6J6AYU8"/>
<dbReference type="EMBL" id="CAEZSB010000028">
    <property type="protein sequence ID" value="CAB4531498.1"/>
    <property type="molecule type" value="Genomic_DNA"/>
</dbReference>
<evidence type="ECO:0000313" key="1">
    <source>
        <dbReference type="EMBL" id="CAB4531498.1"/>
    </source>
</evidence>
<gene>
    <name evidence="1" type="ORF">UFOPK1395_00410</name>
</gene>
<sequence length="80" mass="8132">MSFAATKLSAPIAAKTSVRFPPRMADIPDGDVAAAFDISIPRARTSVSASLSEIAPDIAAAASSPTECPDVTAKFLIPSA</sequence>
<proteinExistence type="predicted"/>